<dbReference type="Gene3D" id="3.40.50.12780">
    <property type="entry name" value="N-terminal domain of ligase-like"/>
    <property type="match status" value="1"/>
</dbReference>
<dbReference type="GO" id="GO:0010124">
    <property type="term" value="P:phenylacetate catabolic process"/>
    <property type="evidence" value="ECO:0007669"/>
    <property type="project" value="UniProtKB-UniRule"/>
</dbReference>
<evidence type="ECO:0000313" key="12">
    <source>
        <dbReference type="EMBL" id="MBP1043178.1"/>
    </source>
</evidence>
<proteinExistence type="inferred from homology"/>
<evidence type="ECO:0000256" key="8">
    <source>
        <dbReference type="ARBA" id="ARBA00075111"/>
    </source>
</evidence>
<dbReference type="RefSeq" id="WP_209530984.1">
    <property type="nucleotide sequence ID" value="NZ_JAEEGA010000014.1"/>
</dbReference>
<evidence type="ECO:0000256" key="5">
    <source>
        <dbReference type="ARBA" id="ARBA00061566"/>
    </source>
</evidence>
<evidence type="ECO:0000259" key="10">
    <source>
        <dbReference type="Pfam" id="PF00501"/>
    </source>
</evidence>
<evidence type="ECO:0000256" key="6">
    <source>
        <dbReference type="ARBA" id="ARBA00066629"/>
    </source>
</evidence>
<dbReference type="SUPFAM" id="SSF56801">
    <property type="entry name" value="Acetyl-CoA synthetase-like"/>
    <property type="match status" value="1"/>
</dbReference>
<keyword evidence="2 9" id="KW-0436">Ligase</keyword>
<sequence>MSWNKIETAGQSRRDQLKLARLVAMIQRVSELPVYAEKLQGLKAQEIHSLKDLAKLPFTTKEELRQHYPHGLFAVSPKEVVRFHASSGTTGKPTIVGYTKQDLALWGEVVARSLTASGADESDCFHISYGFGLFTGGVGLQLGAETIGATTVPISVGNTPRQLTILKDLQASVLCCTPSYGLYLAEAMNEMGMTFKDLNLKRGIFGAEPWSAAIAQRLEQQLGIEAFDIYGLSEIIGPGVAFGCQGDKEWLHLNEDHFIPEVIDPLTGEVLEEGAEGELVLTCVTKEALPMIRYRTGDITTLSQGTCTCGRTLVRMQKPRGRTDDMLIIRGVNVFPSQIEEVLLRSQKVLPYYELHLSRQGFFDVLEAFVEQGDNQSIEEAQQLEKSLRRQLKSQLGIEVGVQLVWPKSLPRTEGKASRLVDKR</sequence>
<dbReference type="Gene3D" id="3.30.300.30">
    <property type="match status" value="1"/>
</dbReference>
<comment type="function">
    <text evidence="9">Catalyzes the activation of phenylacetic acid (PA) to phenylacetyl-CoA (PA-CoA).</text>
</comment>
<dbReference type="EMBL" id="JAEEGA010000014">
    <property type="protein sequence ID" value="MBP1043178.1"/>
    <property type="molecule type" value="Genomic_DNA"/>
</dbReference>
<keyword evidence="13" id="KW-1185">Reference proteome</keyword>
<dbReference type="PIRSF" id="PIRSF006444">
    <property type="entry name" value="PaaK"/>
    <property type="match status" value="1"/>
</dbReference>
<comment type="similarity">
    <text evidence="5 9">Belongs to the phenylacetyl-CoA ligase family.</text>
</comment>
<name>A0A940PHT3_9ENTE</name>
<dbReference type="InterPro" id="IPR011880">
    <property type="entry name" value="PA_CoA_ligase"/>
</dbReference>
<dbReference type="GO" id="GO:0000166">
    <property type="term" value="F:nucleotide binding"/>
    <property type="evidence" value="ECO:0007669"/>
    <property type="project" value="UniProtKB-KW"/>
</dbReference>
<feature type="domain" description="AMP-dependent ligase C-terminal" evidence="11">
    <location>
        <begin position="331"/>
        <end position="424"/>
    </location>
</feature>
<dbReference type="InterPro" id="IPR042099">
    <property type="entry name" value="ANL_N_sf"/>
</dbReference>
<dbReference type="InterPro" id="IPR045851">
    <property type="entry name" value="AMP-bd_C_sf"/>
</dbReference>
<gene>
    <name evidence="12" type="ORF">I6N95_19345</name>
</gene>
<evidence type="ECO:0000256" key="9">
    <source>
        <dbReference type="PIRNR" id="PIRNR006444"/>
    </source>
</evidence>
<evidence type="ECO:0000256" key="3">
    <source>
        <dbReference type="ARBA" id="ARBA00022741"/>
    </source>
</evidence>
<evidence type="ECO:0000256" key="1">
    <source>
        <dbReference type="ARBA" id="ARBA00011245"/>
    </source>
</evidence>
<dbReference type="Pfam" id="PF14535">
    <property type="entry name" value="AMP-binding_C_2"/>
    <property type="match status" value="1"/>
</dbReference>
<dbReference type="Proteomes" id="UP000674938">
    <property type="component" value="Unassembled WGS sequence"/>
</dbReference>
<accession>A0A940PHT3</accession>
<dbReference type="FunFam" id="3.40.50.12780:FF:000016">
    <property type="entry name" value="Phenylacetate-coenzyme A ligase"/>
    <property type="match status" value="1"/>
</dbReference>
<feature type="domain" description="AMP-dependent synthetase/ligase" evidence="10">
    <location>
        <begin position="15"/>
        <end position="281"/>
    </location>
</feature>
<dbReference type="EC" id="6.2.1.30" evidence="6 9"/>
<dbReference type="CDD" id="cd05913">
    <property type="entry name" value="PaaK"/>
    <property type="match status" value="1"/>
</dbReference>
<evidence type="ECO:0000256" key="2">
    <source>
        <dbReference type="ARBA" id="ARBA00022598"/>
    </source>
</evidence>
<dbReference type="AlphaFoldDB" id="A0A940PHT3"/>
<evidence type="ECO:0000256" key="4">
    <source>
        <dbReference type="ARBA" id="ARBA00060591"/>
    </source>
</evidence>
<dbReference type="Pfam" id="PF00501">
    <property type="entry name" value="AMP-binding"/>
    <property type="match status" value="1"/>
</dbReference>
<comment type="subunit">
    <text evidence="1">Monomer.</text>
</comment>
<dbReference type="PANTHER" id="PTHR43439:SF1">
    <property type="entry name" value="PHENYLACETATE-COENZYME A LIGASE"/>
    <property type="match status" value="1"/>
</dbReference>
<dbReference type="InterPro" id="IPR000873">
    <property type="entry name" value="AMP-dep_synth/lig_dom"/>
</dbReference>
<dbReference type="InterPro" id="IPR051414">
    <property type="entry name" value="Adenylate-forming_Reductase"/>
</dbReference>
<organism evidence="12 13">
    <name type="scientific">Vagococcus allomyrinae</name>
    <dbReference type="NCBI Taxonomy" id="2794353"/>
    <lineage>
        <taxon>Bacteria</taxon>
        <taxon>Bacillati</taxon>
        <taxon>Bacillota</taxon>
        <taxon>Bacilli</taxon>
        <taxon>Lactobacillales</taxon>
        <taxon>Enterococcaceae</taxon>
        <taxon>Vagococcus</taxon>
    </lineage>
</organism>
<reference evidence="12" key="1">
    <citation type="submission" date="2020-12" db="EMBL/GenBank/DDBJ databases">
        <title>Vagococcus allomyrinae sp. nov. and Enterococcus lavae sp. nov., isolated from the larvae of Allomyrina dichotoma.</title>
        <authorList>
            <person name="Lee S.D."/>
        </authorList>
    </citation>
    <scope>NUCLEOTIDE SEQUENCE</scope>
    <source>
        <strain evidence="12">BWB3-3</strain>
    </source>
</reference>
<comment type="catalytic activity">
    <reaction evidence="9">
        <text>2-phenylacetate + ATP + CoA = phenylacetyl-CoA + AMP + diphosphate</text>
        <dbReference type="Rhea" id="RHEA:20956"/>
        <dbReference type="ChEBI" id="CHEBI:18401"/>
        <dbReference type="ChEBI" id="CHEBI:30616"/>
        <dbReference type="ChEBI" id="CHEBI:33019"/>
        <dbReference type="ChEBI" id="CHEBI:57287"/>
        <dbReference type="ChEBI" id="CHEBI:57390"/>
        <dbReference type="ChEBI" id="CHEBI:456215"/>
        <dbReference type="EC" id="6.2.1.30"/>
    </reaction>
</comment>
<comment type="caution">
    <text evidence="12">The sequence shown here is derived from an EMBL/GenBank/DDBJ whole genome shotgun (WGS) entry which is preliminary data.</text>
</comment>
<evidence type="ECO:0000256" key="7">
    <source>
        <dbReference type="ARBA" id="ARBA00068695"/>
    </source>
</evidence>
<dbReference type="InterPro" id="IPR028154">
    <property type="entry name" value="AMP-dep_Lig_C"/>
</dbReference>
<keyword evidence="3 9" id="KW-0547">Nucleotide-binding</keyword>
<evidence type="ECO:0000313" key="13">
    <source>
        <dbReference type="Proteomes" id="UP000674938"/>
    </source>
</evidence>
<comment type="pathway">
    <text evidence="4 9">Aromatic compound metabolism; phenylacetate degradation.</text>
</comment>
<evidence type="ECO:0000259" key="11">
    <source>
        <dbReference type="Pfam" id="PF14535"/>
    </source>
</evidence>
<protein>
    <recommendedName>
        <fullName evidence="7 9">Phenylacetate-coenzyme A ligase</fullName>
        <ecNumber evidence="6 9">6.2.1.30</ecNumber>
    </recommendedName>
    <alternativeName>
        <fullName evidence="8 9">Phenylacetyl-CoA ligase</fullName>
    </alternativeName>
</protein>
<dbReference type="GO" id="GO:0047475">
    <property type="term" value="F:phenylacetate-CoA ligase activity"/>
    <property type="evidence" value="ECO:0007669"/>
    <property type="project" value="UniProtKB-EC"/>
</dbReference>
<dbReference type="PANTHER" id="PTHR43439">
    <property type="entry name" value="PHENYLACETATE-COENZYME A LIGASE"/>
    <property type="match status" value="1"/>
</dbReference>